<evidence type="ECO:0000256" key="17">
    <source>
        <dbReference type="ARBA" id="ARBA00025079"/>
    </source>
</evidence>
<evidence type="ECO:0000256" key="12">
    <source>
        <dbReference type="ARBA" id="ARBA00022777"/>
    </source>
</evidence>
<dbReference type="GeneID" id="26840869"/>
<dbReference type="Pfam" id="PF11640">
    <property type="entry name" value="TAN"/>
    <property type="match status" value="1"/>
</dbReference>
<keyword evidence="9 20" id="KW-0808">Transferase</keyword>
<dbReference type="InterPro" id="IPR003152">
    <property type="entry name" value="FATC_dom"/>
</dbReference>
<comment type="catalytic activity">
    <reaction evidence="19">
        <text>L-seryl-[protein] + ATP = O-phospho-L-seryl-[protein] + ADP + H(+)</text>
        <dbReference type="Rhea" id="RHEA:17989"/>
        <dbReference type="Rhea" id="RHEA-COMP:9863"/>
        <dbReference type="Rhea" id="RHEA-COMP:11604"/>
        <dbReference type="ChEBI" id="CHEBI:15378"/>
        <dbReference type="ChEBI" id="CHEBI:29999"/>
        <dbReference type="ChEBI" id="CHEBI:30616"/>
        <dbReference type="ChEBI" id="CHEBI:83421"/>
        <dbReference type="ChEBI" id="CHEBI:456216"/>
        <dbReference type="EC" id="2.7.11.1"/>
    </reaction>
</comment>
<dbReference type="PANTHER" id="PTHR37079">
    <property type="entry name" value="SERINE/THREONINE-PROTEIN KINASE ATM"/>
    <property type="match status" value="1"/>
</dbReference>
<dbReference type="EMBL" id="LMYN01000090">
    <property type="protein sequence ID" value="KSA00388.1"/>
    <property type="molecule type" value="Genomic_DNA"/>
</dbReference>
<dbReference type="GO" id="GO:0005634">
    <property type="term" value="C:nucleus"/>
    <property type="evidence" value="ECO:0007669"/>
    <property type="project" value="UniProtKB-SubCell"/>
</dbReference>
<evidence type="ECO:0000256" key="13">
    <source>
        <dbReference type="ARBA" id="ARBA00022840"/>
    </source>
</evidence>
<evidence type="ECO:0000313" key="24">
    <source>
        <dbReference type="EMBL" id="KSA00388.1"/>
    </source>
</evidence>
<dbReference type="PROSITE" id="PS00915">
    <property type="entry name" value="PI3_4_KINASE_1"/>
    <property type="match status" value="1"/>
</dbReference>
<protein>
    <recommendedName>
        <fullName evidence="6 20">Serine/threonine-protein kinase Tel1</fullName>
        <ecNumber evidence="5 20">2.7.11.1</ecNumber>
    </recommendedName>
</protein>
<comment type="similarity">
    <text evidence="3 20">Belongs to the PI3/PI4-kinase family. ATM subfamily.</text>
</comment>
<dbReference type="Gene3D" id="1.10.1070.11">
    <property type="entry name" value="Phosphatidylinositol 3-/4-kinase, catalytic domain"/>
    <property type="match status" value="1"/>
</dbReference>
<keyword evidence="13 20" id="KW-0067">ATP-binding</keyword>
<evidence type="ECO:0000256" key="16">
    <source>
        <dbReference type="ARBA" id="ARBA00023242"/>
    </source>
</evidence>
<evidence type="ECO:0000256" key="6">
    <source>
        <dbReference type="ARBA" id="ARBA00014619"/>
    </source>
</evidence>
<dbReference type="PROSITE" id="PS51189">
    <property type="entry name" value="FAT"/>
    <property type="match status" value="1"/>
</dbReference>
<evidence type="ECO:0000256" key="15">
    <source>
        <dbReference type="ARBA" id="ARBA00022895"/>
    </source>
</evidence>
<keyword evidence="7 20" id="KW-0158">Chromosome</keyword>
<comment type="subunit">
    <text evidence="4">Associates with DNA double-strand breaks.</text>
</comment>
<dbReference type="OrthoDB" id="381190at2759"/>
<dbReference type="SMART" id="SM00146">
    <property type="entry name" value="PI3Kc"/>
    <property type="match status" value="1"/>
</dbReference>
<evidence type="ECO:0000256" key="7">
    <source>
        <dbReference type="ARBA" id="ARBA00022454"/>
    </source>
</evidence>
<dbReference type="GO" id="GO:0005524">
    <property type="term" value="F:ATP binding"/>
    <property type="evidence" value="ECO:0007669"/>
    <property type="project" value="UniProtKB-KW"/>
</dbReference>
<keyword evidence="16 20" id="KW-0539">Nucleus</keyword>
<feature type="domain" description="FATC" evidence="23">
    <location>
        <begin position="2918"/>
        <end position="2950"/>
    </location>
</feature>
<dbReference type="Proteomes" id="UP000054251">
    <property type="component" value="Unassembled WGS sequence"/>
</dbReference>
<keyword evidence="15 20" id="KW-0779">Telomere</keyword>
<dbReference type="InterPro" id="IPR021668">
    <property type="entry name" value="TAN"/>
</dbReference>
<evidence type="ECO:0000259" key="22">
    <source>
        <dbReference type="PROSITE" id="PS51189"/>
    </source>
</evidence>
<dbReference type="Pfam" id="PF02260">
    <property type="entry name" value="FATC"/>
    <property type="match status" value="1"/>
</dbReference>
<comment type="function">
    <text evidence="17 20">Serine/threonine protein kinase which activates checkpoint signaling upon genotoxic stresses such as ionizing radiation (IR), ultraviolet light (UV), or DNA replication stalling, thereby acting as a DNA damage sensor. Recognizes the substrate consensus sequence [ST]-Q. Phosphorylates histone H2A to form H2AS128ph (gamma-H2A) at sites of DNA damage, involved in the regulation of DNA damage response mechanism. Required for the control of telomere length and genome stability.</text>
</comment>
<evidence type="ECO:0000256" key="9">
    <source>
        <dbReference type="ARBA" id="ARBA00022679"/>
    </source>
</evidence>
<dbReference type="SUPFAM" id="SSF56112">
    <property type="entry name" value="Protein kinase-like (PK-like)"/>
    <property type="match status" value="1"/>
</dbReference>
<evidence type="ECO:0000256" key="4">
    <source>
        <dbReference type="ARBA" id="ARBA00011370"/>
    </source>
</evidence>
<keyword evidence="8 20" id="KW-0723">Serine/threonine-protein kinase</keyword>
<accession>A0A0V1PVS6</accession>
<dbReference type="RefSeq" id="XP_015466490.1">
    <property type="nucleotide sequence ID" value="XM_015612689.1"/>
</dbReference>
<keyword evidence="14 20" id="KW-0156">Chromatin regulator</keyword>
<dbReference type="CDD" id="cd05171">
    <property type="entry name" value="PIKKc_ATM"/>
    <property type="match status" value="1"/>
</dbReference>
<dbReference type="SMART" id="SM01343">
    <property type="entry name" value="FATC"/>
    <property type="match status" value="1"/>
</dbReference>
<dbReference type="SMART" id="SM01342">
    <property type="entry name" value="TAN"/>
    <property type="match status" value="1"/>
</dbReference>
<reference evidence="24 25" key="1">
    <citation type="submission" date="2015-11" db="EMBL/GenBank/DDBJ databases">
        <title>The genome of Debaryomyces fabryi.</title>
        <authorList>
            <person name="Tafer H."/>
            <person name="Lopandic K."/>
        </authorList>
    </citation>
    <scope>NUCLEOTIDE SEQUENCE [LARGE SCALE GENOMIC DNA]</scope>
    <source>
        <strain evidence="24 25">CBS 789</strain>
    </source>
</reference>
<dbReference type="GO" id="GO:0006325">
    <property type="term" value="P:chromatin organization"/>
    <property type="evidence" value="ECO:0007669"/>
    <property type="project" value="UniProtKB-KW"/>
</dbReference>
<proteinExistence type="inferred from homology"/>
<evidence type="ECO:0000313" key="25">
    <source>
        <dbReference type="Proteomes" id="UP000054251"/>
    </source>
</evidence>
<evidence type="ECO:0000256" key="1">
    <source>
        <dbReference type="ARBA" id="ARBA00004123"/>
    </source>
</evidence>
<feature type="domain" description="FAT" evidence="22">
    <location>
        <begin position="1900"/>
        <end position="2499"/>
    </location>
</feature>
<evidence type="ECO:0000259" key="21">
    <source>
        <dbReference type="PROSITE" id="PS50290"/>
    </source>
</evidence>
<dbReference type="FunFam" id="3.30.1010.10:FF:000032">
    <property type="entry name" value="Serine/threonine-protein kinase TEL1"/>
    <property type="match status" value="1"/>
</dbReference>
<evidence type="ECO:0000256" key="18">
    <source>
        <dbReference type="ARBA" id="ARBA00047899"/>
    </source>
</evidence>
<feature type="domain" description="PI3K/PI4K catalytic" evidence="21">
    <location>
        <begin position="2604"/>
        <end position="2917"/>
    </location>
</feature>
<dbReference type="GO" id="GO:0106310">
    <property type="term" value="F:protein serine kinase activity"/>
    <property type="evidence" value="ECO:0007669"/>
    <property type="project" value="RHEA"/>
</dbReference>
<evidence type="ECO:0000256" key="5">
    <source>
        <dbReference type="ARBA" id="ARBA00012513"/>
    </source>
</evidence>
<organism evidence="24 25">
    <name type="scientific">Debaryomyces fabryi</name>
    <dbReference type="NCBI Taxonomy" id="58627"/>
    <lineage>
        <taxon>Eukaryota</taxon>
        <taxon>Fungi</taxon>
        <taxon>Dikarya</taxon>
        <taxon>Ascomycota</taxon>
        <taxon>Saccharomycotina</taxon>
        <taxon>Pichiomycetes</taxon>
        <taxon>Debaryomycetaceae</taxon>
        <taxon>Debaryomyces</taxon>
    </lineage>
</organism>
<keyword evidence="12 20" id="KW-0418">Kinase</keyword>
<comment type="catalytic activity">
    <reaction evidence="18 20">
        <text>L-threonyl-[protein] + ATP = O-phospho-L-threonyl-[protein] + ADP + H(+)</text>
        <dbReference type="Rhea" id="RHEA:46608"/>
        <dbReference type="Rhea" id="RHEA-COMP:11060"/>
        <dbReference type="Rhea" id="RHEA-COMP:11605"/>
        <dbReference type="ChEBI" id="CHEBI:15378"/>
        <dbReference type="ChEBI" id="CHEBI:30013"/>
        <dbReference type="ChEBI" id="CHEBI:30616"/>
        <dbReference type="ChEBI" id="CHEBI:61977"/>
        <dbReference type="ChEBI" id="CHEBI:456216"/>
        <dbReference type="EC" id="2.7.11.1"/>
    </reaction>
</comment>
<dbReference type="InterPro" id="IPR044107">
    <property type="entry name" value="PIKKc_ATM"/>
</dbReference>
<dbReference type="Gene3D" id="3.30.1010.10">
    <property type="entry name" value="Phosphatidylinositol 3-kinase Catalytic Subunit, Chain A, domain 4"/>
    <property type="match status" value="1"/>
</dbReference>
<dbReference type="GO" id="GO:0035556">
    <property type="term" value="P:intracellular signal transduction"/>
    <property type="evidence" value="ECO:0007669"/>
    <property type="project" value="UniProtKB-ARBA"/>
</dbReference>
<comment type="caution">
    <text evidence="24">The sequence shown here is derived from an EMBL/GenBank/DDBJ whole genome shotgun (WGS) entry which is preliminary data.</text>
</comment>
<evidence type="ECO:0000256" key="11">
    <source>
        <dbReference type="ARBA" id="ARBA00022763"/>
    </source>
</evidence>
<evidence type="ECO:0000256" key="20">
    <source>
        <dbReference type="RuleBase" id="RU365027"/>
    </source>
</evidence>
<dbReference type="InterPro" id="IPR036940">
    <property type="entry name" value="PI3/4_kinase_cat_sf"/>
</dbReference>
<dbReference type="InterPro" id="IPR011009">
    <property type="entry name" value="Kinase-like_dom_sf"/>
</dbReference>
<dbReference type="PROSITE" id="PS51190">
    <property type="entry name" value="FATC"/>
    <property type="match status" value="1"/>
</dbReference>
<evidence type="ECO:0000256" key="2">
    <source>
        <dbReference type="ARBA" id="ARBA00004574"/>
    </source>
</evidence>
<evidence type="ECO:0000256" key="8">
    <source>
        <dbReference type="ARBA" id="ARBA00022527"/>
    </source>
</evidence>
<dbReference type="InterPro" id="IPR038980">
    <property type="entry name" value="ATM_plant"/>
</dbReference>
<keyword evidence="25" id="KW-1185">Reference proteome</keyword>
<sequence>MSSFDINKVVSWLQSTKIKDRNDGLSLVEDLLNSKFKLNPKQFDVLVVSMFKLIENEQISYSKNRTTSTELRLSSGSNCLKLLIERSLDYNQELRDSNKPIKIKYKFYMSVIHSIRNYYFIEDDILEPCALDFTKILSCITSQGFFKEHLNYEDWLQIYNLIIKLSNFVLDDLTKLNIHEKLIIEIFTSLHFLIQADSSISVNYLQLTTSTVPNNYFKLLRVLSKTCIYFKKESILTVLIFKVINKMIIVLCTENIKFINKLIQISIKLMISFHQTQLDSLQIQFLIFLNLSATHNFLNLHNLPKLIGDSSIILDDPSDSRQDISIRSSEDSSTINQSIDSITDSDSDEVTLYNVGVLIQNLATKLYSSNNQINSEDICFLRIPNDDKVWFKFRSIYLRASAYDESNSVQSWLFIAGLSKLINSYFEFKKSLYEHNIFNSINTLNASGVRSETIHQNKRQKLGVLSEALYHSNNILEFCNRLLIDKTDYKLQQAGMQILTFHLEIYSPKVDIKSLNSKTNNNNIRLSGNSSTKSSSILDISDSTFLNSTFDFPLLTNDSESLFNVNIILKNVLNSFDTDELNYWSLMVARAIIYDSLQRLIHIDKKFFFQLLKIALQLIKNKEVSRVSCSLAYSIISCHSNEDLNKIMDKSLILQIDNLIDLSEINGPFSICEESFQLWYSINKIVRNINLSRNFILAERIQDWLICKWDLTSNINTGFWYSSINSTFEVVNFVCWLGGIDIEENDQQNMLNSYRGDLNEADLFMNSYNELEMFLLDNYKLRESNMSLRTEIKFYNLSENKTFDYLLSRIIETGKSYLKDERNHAEALEWAMLELRTLDLLRDHGIPNQLINSIQNQASLLFEVAFLKNASSNANFIGVLSRINFKSMKRSSIELIANCIELDNFFYEISNNGLIGTNQKLMEEDRLDNNTDMFRDEFNTTNETTNSFRIQSKSTTLNFFNLAYGEVYCVQALKCILIRNEIKENSTFETFGFIVTYLESLRPQEVLYCLCYLCRILENGEIKSSEIPITAWTRFVRILGEGPLTNFDLERDELTIIVVSKLLTLLFPIWYDSSDDAFKKDCLDMCSWLLQCGTKNLILTEASSIEFLIFIITYLQYNDQRIMEDNEIKSLFISKFTKSTNNIKIKILPCLVNYLKSISVPNQMTIYKELFLNFDTPQQSIEACGTFCLFFCILSDASIQVTIAVIFNFIEYSRFEFFLPYIKAALSLIYKRLDLKSTKDLFNLLKYEILKSWWSYGFDIMQFPYGLFDYDNIPSFLSSNYKELTAISISTQTNSNNNNFGFLETISSVKNSDLASLIFDSLTLAIPLAYTREGIRNDIFKKLSDILKEQYRLQMKEKLVSIIFEVIRLTDMSNEKYIRDLGPKNEVILQLFKSDSQTLETPGLVSISLHSSFDLIKGLVEKYSVNPKSFWQGNVLYFLFRHISIIFHNSVNIEQRLLCLRKFKLLIILGYQNIFLVHLANLLITTLSPFLKESNLHDDIANILSIFRIQKLSRCDESKFLPIIVKLVSCLIEVGDSIPFTNVHLLKTVEEYISCSNKDRKVHIILEASMNILNSEPVELTTSDIEFFLNDEAEIKLCTTGVSNVHIMKLISLIFMFIERFDETGVHENVVKLLLNQNDDMHWHSKTFRLWSAEYLAKYYLKGGLNNNISHIVSLVENGTPIEDTFESDISSMNNILNEILLYVVSDNLEIAACAESILSVLIWKFKIKRSDVEKFLNFDKIENEYVLFIVPLDFHSCIILNSNDDELLILGHTFKEIISDLGQSLEGILFVAWTSRLFLSITQELARFTSIAPLFASFATKVDSFSKTILPGFICYYLNITGKEGSKQVIKLLSEFSKLHSYESDFVEFLIQTLLKIRMGAKKSIPIFMEVYLSLNLDYFYRIAAENNYSKTALMLFEDELSNSEKVIDWLGNSKLLSNIYESIDNDDLIFGLPEETSLEYAINMINRRKESSDQFRFDSGLFDTSISFDLETKNTRVLNSMIRNGFLGVSKLVSKNLDNGDKNNATFEWAWKLNCWDIPSPREANEEHQIIYKTLKQIHDYPSYANEACEESLLQTLYSKDTITNYSSSPKEFRLNIERWLISLTCIYNIRDVLHYKESNFEGLLHEFSKCTNWFEQADFDWSENILLARKSALQILAESSADISSLTKESMWLCSLHDLIRYNSIAIIADELQKLVNSIVMINELSKSKFSESDHLLKDSISQLTKYQIARTLWQQGQTSIPVIMLKELQQNEAINLSISNMHITPSLINANLVEWMSKSRQDLASNIMEKYVLPTADMVTSVKEMDQKAKVYEILANFCETQFRSRGLNDHIYKLEKLVELKKSEIEELKTHYSRMPVAADEKKSAQRYYSKLKAQYIAELSDLNSLKRSISEFSDKAVEFYLKSILTDGDSDENLDKFFALWLEHSNKDELHVTLSDNILSLPNHKLISWSTQLISRLSSESSKFQSLLKSLIVGLCFDHPYHSLYGLISLKKHESYAKKSSNVLLISKSLAANDIWQQLITRGNKKVSEILLNVEKFCDESIKLAEYKVPKGKSIQLGSLKVGDYWLNHLSHIPPPTISLTVDLSTSYDNVIYLERIDPRVTIATSGLSLPKIASFYLSNGSEHKVLLKHGTDDLRQDSIMEQVFEKVNNIFKKDKETRKRELKVRTYKAVPLGPETGIIEFVPNSIALIDSIRPYHMKIDILKADKARDLMKTCQSADKTERYKTYDKISKKISPVLRYFFFDNYVTPDTWFDCRTSYTRGIATTSVVGHILGLGDRHCNNILLDKSSGEPIHIDLGVAFDQGKRLPIPETVPFRLTRDIVDGFGITGVNGVFNKSCEHTYRVLRQNKEHILAILDVLRWDPLYSWSLSPIRRKKLQNEGDRTEMGHLNPQEDGSEGGRAVLMVSDKLTAGGLSVEAIVRELIQEATSPHNLALIYCGWCPFY</sequence>
<dbReference type="GO" id="GO:0004674">
    <property type="term" value="F:protein serine/threonine kinase activity"/>
    <property type="evidence" value="ECO:0007669"/>
    <property type="project" value="UniProtKB-KW"/>
</dbReference>
<keyword evidence="10 20" id="KW-0547">Nucleotide-binding</keyword>
<dbReference type="EC" id="2.7.11.1" evidence="5 20"/>
<gene>
    <name evidence="24" type="ORF">AC631_03860</name>
</gene>
<name>A0A0V1PVS6_9ASCO</name>
<evidence type="ECO:0000256" key="3">
    <source>
        <dbReference type="ARBA" id="ARBA00010769"/>
    </source>
</evidence>
<dbReference type="PROSITE" id="PS50290">
    <property type="entry name" value="PI3_4_KINASE_3"/>
    <property type="match status" value="1"/>
</dbReference>
<evidence type="ECO:0000256" key="14">
    <source>
        <dbReference type="ARBA" id="ARBA00022853"/>
    </source>
</evidence>
<dbReference type="InterPro" id="IPR014009">
    <property type="entry name" value="PIK_FAT"/>
</dbReference>
<evidence type="ECO:0000256" key="19">
    <source>
        <dbReference type="ARBA" id="ARBA00048679"/>
    </source>
</evidence>
<dbReference type="InterPro" id="IPR018936">
    <property type="entry name" value="PI3/4_kinase_CS"/>
</dbReference>
<dbReference type="Pfam" id="PF00454">
    <property type="entry name" value="PI3_PI4_kinase"/>
    <property type="match status" value="1"/>
</dbReference>
<comment type="subcellular location">
    <subcellularLocation>
        <location evidence="2 20">Chromosome</location>
        <location evidence="2 20">Telomere</location>
    </subcellularLocation>
    <subcellularLocation>
        <location evidence="1 20">Nucleus</location>
    </subcellularLocation>
</comment>
<dbReference type="GO" id="GO:0000781">
    <property type="term" value="C:chromosome, telomeric region"/>
    <property type="evidence" value="ECO:0007669"/>
    <property type="project" value="UniProtKB-SubCell"/>
</dbReference>
<dbReference type="InterPro" id="IPR000403">
    <property type="entry name" value="PI3/4_kinase_cat_dom"/>
</dbReference>
<dbReference type="GO" id="GO:0006281">
    <property type="term" value="P:DNA repair"/>
    <property type="evidence" value="ECO:0007669"/>
    <property type="project" value="InterPro"/>
</dbReference>
<keyword evidence="11 20" id="KW-0227">DNA damage</keyword>
<evidence type="ECO:0000256" key="10">
    <source>
        <dbReference type="ARBA" id="ARBA00022741"/>
    </source>
</evidence>
<evidence type="ECO:0000259" key="23">
    <source>
        <dbReference type="PROSITE" id="PS51190"/>
    </source>
</evidence>
<dbReference type="PROSITE" id="PS00916">
    <property type="entry name" value="PI3_4_KINASE_2"/>
    <property type="match status" value="1"/>
</dbReference>
<dbReference type="PANTHER" id="PTHR37079:SF4">
    <property type="entry name" value="SERINE_THREONINE-PROTEIN KINASE ATM"/>
    <property type="match status" value="1"/>
</dbReference>